<evidence type="ECO:0000256" key="1">
    <source>
        <dbReference type="SAM" id="MobiDB-lite"/>
    </source>
</evidence>
<gene>
    <name evidence="2" type="ORF">GLAREA_02789</name>
</gene>
<dbReference type="AlphaFoldDB" id="S3CME0"/>
<dbReference type="RefSeq" id="XP_008086065.1">
    <property type="nucleotide sequence ID" value="XM_008087874.1"/>
</dbReference>
<dbReference type="HOGENOM" id="CLU_2121318_0_0_1"/>
<sequence length="114" mass="12023">MGQVGFRHDFYGIVVRMFCLDIDLELERRGENGRGGLSIDMEEELVVGGRNSCLVGGGRSELGGGRWYLLAATLRLRQSSGGLETGVENDGGVLGAAGWESEPGGGVVESARPP</sequence>
<evidence type="ECO:0000313" key="2">
    <source>
        <dbReference type="EMBL" id="EPE26875.1"/>
    </source>
</evidence>
<evidence type="ECO:0000313" key="3">
    <source>
        <dbReference type="Proteomes" id="UP000016922"/>
    </source>
</evidence>
<name>S3CME0_GLAL2</name>
<feature type="region of interest" description="Disordered" evidence="1">
    <location>
        <begin position="93"/>
        <end position="114"/>
    </location>
</feature>
<keyword evidence="3" id="KW-1185">Reference proteome</keyword>
<organism evidence="2 3">
    <name type="scientific">Glarea lozoyensis (strain ATCC 20868 / MF5171)</name>
    <dbReference type="NCBI Taxonomy" id="1116229"/>
    <lineage>
        <taxon>Eukaryota</taxon>
        <taxon>Fungi</taxon>
        <taxon>Dikarya</taxon>
        <taxon>Ascomycota</taxon>
        <taxon>Pezizomycotina</taxon>
        <taxon>Leotiomycetes</taxon>
        <taxon>Helotiales</taxon>
        <taxon>Helotiaceae</taxon>
        <taxon>Glarea</taxon>
    </lineage>
</organism>
<dbReference type="Proteomes" id="UP000016922">
    <property type="component" value="Unassembled WGS sequence"/>
</dbReference>
<dbReference type="KEGG" id="glz:GLAREA_02789"/>
<proteinExistence type="predicted"/>
<dbReference type="EMBL" id="KE145370">
    <property type="protein sequence ID" value="EPE26875.1"/>
    <property type="molecule type" value="Genomic_DNA"/>
</dbReference>
<reference evidence="2 3" key="1">
    <citation type="journal article" date="2013" name="BMC Genomics">
        <title>Genomics-driven discovery of the pneumocandin biosynthetic gene cluster in the fungus Glarea lozoyensis.</title>
        <authorList>
            <person name="Chen L."/>
            <person name="Yue Q."/>
            <person name="Zhang X."/>
            <person name="Xiang M."/>
            <person name="Wang C."/>
            <person name="Li S."/>
            <person name="Che Y."/>
            <person name="Ortiz-Lopez F.J."/>
            <person name="Bills G.F."/>
            <person name="Liu X."/>
            <person name="An Z."/>
        </authorList>
    </citation>
    <scope>NUCLEOTIDE SEQUENCE [LARGE SCALE GENOMIC DNA]</scope>
    <source>
        <strain evidence="3">ATCC 20868 / MF5171</strain>
    </source>
</reference>
<protein>
    <submittedName>
        <fullName evidence="2">Uncharacterized protein</fullName>
    </submittedName>
</protein>
<dbReference type="GeneID" id="19461845"/>
<accession>S3CME0</accession>